<accession>A0A0N4UPN3</accession>
<evidence type="ECO:0000313" key="3">
    <source>
        <dbReference type="Proteomes" id="UP000274756"/>
    </source>
</evidence>
<evidence type="ECO:0000313" key="4">
    <source>
        <dbReference type="WBParaSite" id="DME_0000992701-mRNA-1"/>
    </source>
</evidence>
<dbReference type="Proteomes" id="UP000038040">
    <property type="component" value="Unplaced"/>
</dbReference>
<dbReference type="AlphaFoldDB" id="A0A0N4UPN3"/>
<evidence type="ECO:0000313" key="2">
    <source>
        <dbReference type="Proteomes" id="UP000038040"/>
    </source>
</evidence>
<evidence type="ECO:0000313" key="1">
    <source>
        <dbReference type="EMBL" id="VDN53511.1"/>
    </source>
</evidence>
<dbReference type="Proteomes" id="UP000274756">
    <property type="component" value="Unassembled WGS sequence"/>
</dbReference>
<name>A0A0N4UPN3_DRAME</name>
<dbReference type="WBParaSite" id="DME_0000992701-mRNA-1">
    <property type="protein sequence ID" value="DME_0000992701-mRNA-1"/>
    <property type="gene ID" value="DME_0000992701"/>
</dbReference>
<dbReference type="EMBL" id="UYYG01000139">
    <property type="protein sequence ID" value="VDN53511.1"/>
    <property type="molecule type" value="Genomic_DNA"/>
</dbReference>
<reference evidence="4" key="1">
    <citation type="submission" date="2017-02" db="UniProtKB">
        <authorList>
            <consortium name="WormBaseParasite"/>
        </authorList>
    </citation>
    <scope>IDENTIFICATION</scope>
</reference>
<sequence length="127" mass="15292">MWDLRKKDINARITILSWDDNSWEIPFDDQNTDIDWSNSPLNPIKQLTTKKILRQKGFDAIRRDFKMRYNDMVEKKRDDRIAFKPLFSTEKINEDPPFELNYAFSFMHGRKSFFFGFSSFHKSGIRT</sequence>
<gene>
    <name evidence="1" type="ORF">DME_LOCUS3484</name>
</gene>
<organism evidence="2 4">
    <name type="scientific">Dracunculus medinensis</name>
    <name type="common">Guinea worm</name>
    <dbReference type="NCBI Taxonomy" id="318479"/>
    <lineage>
        <taxon>Eukaryota</taxon>
        <taxon>Metazoa</taxon>
        <taxon>Ecdysozoa</taxon>
        <taxon>Nematoda</taxon>
        <taxon>Chromadorea</taxon>
        <taxon>Rhabditida</taxon>
        <taxon>Spirurina</taxon>
        <taxon>Dracunculoidea</taxon>
        <taxon>Dracunculidae</taxon>
        <taxon>Dracunculus</taxon>
    </lineage>
</organism>
<protein>
    <submittedName>
        <fullName evidence="4">Neur_chan_LBD domain-containing protein</fullName>
    </submittedName>
</protein>
<reference evidence="1 3" key="2">
    <citation type="submission" date="2018-11" db="EMBL/GenBank/DDBJ databases">
        <authorList>
            <consortium name="Pathogen Informatics"/>
        </authorList>
    </citation>
    <scope>NUCLEOTIDE SEQUENCE [LARGE SCALE GENOMIC DNA]</scope>
</reference>
<keyword evidence="3" id="KW-1185">Reference proteome</keyword>
<proteinExistence type="predicted"/>